<dbReference type="Gene3D" id="3.40.50.12780">
    <property type="entry name" value="N-terminal domain of ligase-like"/>
    <property type="match status" value="1"/>
</dbReference>
<dbReference type="AlphaFoldDB" id="A0AA42IUY7"/>
<feature type="compositionally biased region" description="Low complexity" evidence="3">
    <location>
        <begin position="148"/>
        <end position="165"/>
    </location>
</feature>
<name>A0AA42IUY7_9BURK</name>
<sequence length="573" mass="60373">MTLPYSTFAEHLDALAARRPEATLLIDQDQPISAAQLRNQSRALASGLARIGVRPGHRVAVWLPNCAAWVESFLACAHLGALVLAVNTRFRALEVADILGRGQADWLMFWPGFKGIDFAGILAAVPASELTRLQGAIAVAEPDPNDVTPNNATPNIATPNDATPNVAPTTDATSTVPDAPPPAFIPGKPTHRYADLMASQEAPPAAQGNAGVLCFTTSGTTSKPKFVLHDQQTLLRHGGTVAQAFGYDDHSCVLASAPFCGAFGFATLAGGLVQGVPVVCAPVFNAAESADAIARYNVTHTYANNEALVGMMQAAPASAFASARLFGFASFTPALDNMLDLAREAGVPLTGLYGSSELIALVAGQPRDPAEGDVSARHQPGGTLIYPEARVRARDPETGQVLRHGQSGEIEILSPSLMQGYLDNPEATRNAVTDDGYFKTGDLGYTLTERQFVFQTRMGDSLRLSGFLVNPVEIEQVVETLPGVRACQVVGATRDGKIVPYAFVLLHDGAQADPAGWTAACKAAMAGFKAPVGFTVLDAFPSVESANSVKIQKHRLRDMAEAMLSDPSLPPTP</sequence>
<dbReference type="InterPro" id="IPR000873">
    <property type="entry name" value="AMP-dep_synth/lig_dom"/>
</dbReference>
<protein>
    <submittedName>
        <fullName evidence="6">AMP-binding protein</fullName>
    </submittedName>
</protein>
<reference evidence="6" key="1">
    <citation type="submission" date="2022-09" db="EMBL/GenBank/DDBJ databases">
        <title>Intensive care unit water sources are persistently colonized with multi-drug resistant bacteria and are the site of extensive horizontal gene transfer of antibiotic resistance genes.</title>
        <authorList>
            <person name="Diorio-Toth L."/>
        </authorList>
    </citation>
    <scope>NUCLEOTIDE SEQUENCE</scope>
    <source>
        <strain evidence="6">GD03843</strain>
    </source>
</reference>
<feature type="compositionally biased region" description="Polar residues" evidence="3">
    <location>
        <begin position="166"/>
        <end position="176"/>
    </location>
</feature>
<comment type="similarity">
    <text evidence="1">Belongs to the ATP-dependent AMP-binding enzyme family.</text>
</comment>
<accession>A0AA42IUY7</accession>
<evidence type="ECO:0000259" key="5">
    <source>
        <dbReference type="Pfam" id="PF13193"/>
    </source>
</evidence>
<dbReference type="NCBIfam" id="NF004814">
    <property type="entry name" value="PRK06164.1"/>
    <property type="match status" value="1"/>
</dbReference>
<evidence type="ECO:0000313" key="6">
    <source>
        <dbReference type="EMBL" id="MDH0735654.1"/>
    </source>
</evidence>
<organism evidence="6 7">
    <name type="scientific">Achromobacter spanius</name>
    <dbReference type="NCBI Taxonomy" id="217203"/>
    <lineage>
        <taxon>Bacteria</taxon>
        <taxon>Pseudomonadati</taxon>
        <taxon>Pseudomonadota</taxon>
        <taxon>Betaproteobacteria</taxon>
        <taxon>Burkholderiales</taxon>
        <taxon>Alcaligenaceae</taxon>
        <taxon>Achromobacter</taxon>
    </lineage>
</organism>
<dbReference type="Gene3D" id="3.40.50.980">
    <property type="match status" value="1"/>
</dbReference>
<evidence type="ECO:0000256" key="1">
    <source>
        <dbReference type="ARBA" id="ARBA00006432"/>
    </source>
</evidence>
<gene>
    <name evidence="6" type="ORF">N5D93_07525</name>
</gene>
<feature type="region of interest" description="Disordered" evidence="3">
    <location>
        <begin position="141"/>
        <end position="181"/>
    </location>
</feature>
<keyword evidence="2" id="KW-0436">Ligase</keyword>
<evidence type="ECO:0000256" key="2">
    <source>
        <dbReference type="ARBA" id="ARBA00022598"/>
    </source>
</evidence>
<dbReference type="CDD" id="cd04433">
    <property type="entry name" value="AFD_class_I"/>
    <property type="match status" value="1"/>
</dbReference>
<dbReference type="Proteomes" id="UP001161094">
    <property type="component" value="Unassembled WGS sequence"/>
</dbReference>
<evidence type="ECO:0000259" key="4">
    <source>
        <dbReference type="Pfam" id="PF00501"/>
    </source>
</evidence>
<dbReference type="SUPFAM" id="SSF56801">
    <property type="entry name" value="Acetyl-CoA synthetase-like"/>
    <property type="match status" value="1"/>
</dbReference>
<dbReference type="InterPro" id="IPR045851">
    <property type="entry name" value="AMP-bd_C_sf"/>
</dbReference>
<dbReference type="EMBL" id="JAOCDZ010000004">
    <property type="protein sequence ID" value="MDH0735654.1"/>
    <property type="molecule type" value="Genomic_DNA"/>
</dbReference>
<evidence type="ECO:0000256" key="3">
    <source>
        <dbReference type="SAM" id="MobiDB-lite"/>
    </source>
</evidence>
<comment type="caution">
    <text evidence="6">The sequence shown here is derived from an EMBL/GenBank/DDBJ whole genome shotgun (WGS) entry which is preliminary data.</text>
</comment>
<dbReference type="PANTHER" id="PTHR43201:SF5">
    <property type="entry name" value="MEDIUM-CHAIN ACYL-COA LIGASE ACSF2, MITOCHONDRIAL"/>
    <property type="match status" value="1"/>
</dbReference>
<dbReference type="GO" id="GO:0031956">
    <property type="term" value="F:medium-chain fatty acid-CoA ligase activity"/>
    <property type="evidence" value="ECO:0007669"/>
    <property type="project" value="TreeGrafter"/>
</dbReference>
<evidence type="ECO:0000313" key="7">
    <source>
        <dbReference type="Proteomes" id="UP001161094"/>
    </source>
</evidence>
<dbReference type="GO" id="GO:0006631">
    <property type="term" value="P:fatty acid metabolic process"/>
    <property type="evidence" value="ECO:0007669"/>
    <property type="project" value="TreeGrafter"/>
</dbReference>
<dbReference type="PANTHER" id="PTHR43201">
    <property type="entry name" value="ACYL-COA SYNTHETASE"/>
    <property type="match status" value="1"/>
</dbReference>
<dbReference type="Pfam" id="PF13193">
    <property type="entry name" value="AMP-binding_C"/>
    <property type="match status" value="1"/>
</dbReference>
<dbReference type="InterPro" id="IPR042099">
    <property type="entry name" value="ANL_N_sf"/>
</dbReference>
<feature type="domain" description="AMP-binding enzyme C-terminal" evidence="5">
    <location>
        <begin position="473"/>
        <end position="545"/>
    </location>
</feature>
<proteinExistence type="inferred from homology"/>
<dbReference type="Pfam" id="PF00501">
    <property type="entry name" value="AMP-binding"/>
    <property type="match status" value="1"/>
</dbReference>
<feature type="domain" description="AMP-dependent synthetase/ligase" evidence="4">
    <location>
        <begin position="15"/>
        <end position="422"/>
    </location>
</feature>
<dbReference type="RefSeq" id="WP_279994511.1">
    <property type="nucleotide sequence ID" value="NZ_JAOCDZ010000004.1"/>
</dbReference>
<dbReference type="Gene3D" id="3.30.300.30">
    <property type="match status" value="1"/>
</dbReference>
<dbReference type="InterPro" id="IPR025110">
    <property type="entry name" value="AMP-bd_C"/>
</dbReference>